<reference evidence="1 2" key="1">
    <citation type="submission" date="2019-03" db="EMBL/GenBank/DDBJ databases">
        <title>Single cell metagenomics reveals metabolic interactions within the superorganism composed of flagellate Streblomastix strix and complex community of Bacteroidetes bacteria on its surface.</title>
        <authorList>
            <person name="Treitli S.C."/>
            <person name="Kolisko M."/>
            <person name="Husnik F."/>
            <person name="Keeling P."/>
            <person name="Hampl V."/>
        </authorList>
    </citation>
    <scope>NUCLEOTIDE SEQUENCE [LARGE SCALE GENOMIC DNA]</scope>
    <source>
        <strain evidence="1">ST1C</strain>
    </source>
</reference>
<evidence type="ECO:0000313" key="2">
    <source>
        <dbReference type="Proteomes" id="UP000324800"/>
    </source>
</evidence>
<gene>
    <name evidence="1" type="ORF">EZS28_015453</name>
</gene>
<name>A0A5J4W280_9EUKA</name>
<dbReference type="EMBL" id="SNRW01003745">
    <property type="protein sequence ID" value="KAA6389021.1"/>
    <property type="molecule type" value="Genomic_DNA"/>
</dbReference>
<sequence length="122" mass="14581">MEQEDTLLCKKERRYKQNECFVHTCPVMNFREMQGMFVRESKNYDIQINQTLLKAICLDIAEIRISFLSAQSKSIRNLLIKAMLLARVKEILDMQVEDLLPWFDHKKFSNEKKEEMHKLLAE</sequence>
<organism evidence="1 2">
    <name type="scientific">Streblomastix strix</name>
    <dbReference type="NCBI Taxonomy" id="222440"/>
    <lineage>
        <taxon>Eukaryota</taxon>
        <taxon>Metamonada</taxon>
        <taxon>Preaxostyla</taxon>
        <taxon>Oxymonadida</taxon>
        <taxon>Streblomastigidae</taxon>
        <taxon>Streblomastix</taxon>
    </lineage>
</organism>
<comment type="caution">
    <text evidence="1">The sequence shown here is derived from an EMBL/GenBank/DDBJ whole genome shotgun (WGS) entry which is preliminary data.</text>
</comment>
<accession>A0A5J4W280</accession>
<evidence type="ECO:0000313" key="1">
    <source>
        <dbReference type="EMBL" id="KAA6389021.1"/>
    </source>
</evidence>
<dbReference type="Proteomes" id="UP000324800">
    <property type="component" value="Unassembled WGS sequence"/>
</dbReference>
<protein>
    <submittedName>
        <fullName evidence="1">Uncharacterized protein</fullName>
    </submittedName>
</protein>
<proteinExistence type="predicted"/>
<dbReference type="AlphaFoldDB" id="A0A5J4W280"/>